<protein>
    <submittedName>
        <fullName evidence="2">HEPN domain-containing protein</fullName>
    </submittedName>
</protein>
<sequence length="236" mass="25685">MATAALQEYRASSSTVQALLTLEATYSDPPSSTERDVVEGLRGGSIVLMVAAFENYLKASVAESLNRINAAQPSCDFSKLPVELQAQAVWTGLDYAMKRRPGDLADERAHRLPRVLSAARRISSGELISDAVAQTSGNPKSGTVKAIYKNVGYSRTFSNIRPAFERSWGQGEATTFIEDTLDTIVDKRHVVAHTASITTISRSDLGTWHRFLDVLAPVLDAAVERHVTRLIAQAQP</sequence>
<comment type="caution">
    <text evidence="2">The sequence shown here is derived from an EMBL/GenBank/DDBJ whole genome shotgun (WGS) entry which is preliminary data.</text>
</comment>
<gene>
    <name evidence="2" type="ORF">ABDK96_07250</name>
</gene>
<evidence type="ECO:0000259" key="1">
    <source>
        <dbReference type="Pfam" id="PF18735"/>
    </source>
</evidence>
<dbReference type="RefSeq" id="WP_347920072.1">
    <property type="nucleotide sequence ID" value="NZ_JBDXMX010000002.1"/>
</dbReference>
<name>A0ABV0IH33_9MICC</name>
<dbReference type="InterPro" id="IPR041519">
    <property type="entry name" value="HEPN_RiboL-PSP"/>
</dbReference>
<keyword evidence="3" id="KW-1185">Reference proteome</keyword>
<dbReference type="Pfam" id="PF18735">
    <property type="entry name" value="HEPN_RiboL-PSP"/>
    <property type="match status" value="1"/>
</dbReference>
<evidence type="ECO:0000313" key="2">
    <source>
        <dbReference type="EMBL" id="MEO9247471.1"/>
    </source>
</evidence>
<dbReference type="EMBL" id="JBDXMX010000002">
    <property type="protein sequence ID" value="MEO9247471.1"/>
    <property type="molecule type" value="Genomic_DNA"/>
</dbReference>
<reference evidence="2 3" key="1">
    <citation type="submission" date="2024-05" db="EMBL/GenBank/DDBJ databases">
        <authorList>
            <person name="Yi C."/>
        </authorList>
    </citation>
    <scope>NUCLEOTIDE SEQUENCE [LARGE SCALE GENOMIC DNA]</scope>
    <source>
        <strain evidence="2 3">XS13</strain>
    </source>
</reference>
<accession>A0ABV0IH33</accession>
<feature type="domain" description="RiboL-PSP-HEPN" evidence="1">
    <location>
        <begin position="19"/>
        <end position="220"/>
    </location>
</feature>
<evidence type="ECO:0000313" key="3">
    <source>
        <dbReference type="Proteomes" id="UP001484097"/>
    </source>
</evidence>
<proteinExistence type="predicted"/>
<organism evidence="2 3">
    <name type="scientific">Citricoccus nitrophenolicus</name>
    <dbReference type="NCBI Taxonomy" id="863575"/>
    <lineage>
        <taxon>Bacteria</taxon>
        <taxon>Bacillati</taxon>
        <taxon>Actinomycetota</taxon>
        <taxon>Actinomycetes</taxon>
        <taxon>Micrococcales</taxon>
        <taxon>Micrococcaceae</taxon>
        <taxon>Citricoccus</taxon>
    </lineage>
</organism>
<dbReference type="Proteomes" id="UP001484097">
    <property type="component" value="Unassembled WGS sequence"/>
</dbReference>